<keyword evidence="5 8" id="KW-0175">Coiled coil</keyword>
<comment type="subcellular location">
    <subcellularLocation>
        <location evidence="2">Chromosome</location>
        <location evidence="2">Centromere</location>
    </subcellularLocation>
    <subcellularLocation>
        <location evidence="1">Nucleus</location>
    </subcellularLocation>
</comment>
<dbReference type="GO" id="GO:0051382">
    <property type="term" value="P:kinetochore assembly"/>
    <property type="evidence" value="ECO:0007669"/>
    <property type="project" value="InterPro"/>
</dbReference>
<dbReference type="GO" id="GO:0000070">
    <property type="term" value="P:mitotic sister chromatid segregation"/>
    <property type="evidence" value="ECO:0007669"/>
    <property type="project" value="TreeGrafter"/>
</dbReference>
<dbReference type="EMBL" id="LAEV01002193">
    <property type="protein sequence ID" value="KKA26384.1"/>
    <property type="molecule type" value="Genomic_DNA"/>
</dbReference>
<dbReference type="PANTHER" id="PTHR14401">
    <property type="entry name" value="CENTROMERE PROTEIN K"/>
    <property type="match status" value="1"/>
</dbReference>
<dbReference type="PANTHER" id="PTHR14401:SF6">
    <property type="entry name" value="CENTROMERE PROTEIN K"/>
    <property type="match status" value="1"/>
</dbReference>
<evidence type="ECO:0000256" key="1">
    <source>
        <dbReference type="ARBA" id="ARBA00004123"/>
    </source>
</evidence>
<keyword evidence="6" id="KW-0539">Nucleus</keyword>
<dbReference type="GO" id="GO:0005634">
    <property type="term" value="C:nucleus"/>
    <property type="evidence" value="ECO:0007669"/>
    <property type="project" value="UniProtKB-SubCell"/>
</dbReference>
<keyword evidence="4" id="KW-0158">Chromosome</keyword>
<dbReference type="InterPro" id="IPR020993">
    <property type="entry name" value="Centromere_CenpK"/>
</dbReference>
<feature type="coiled-coil region" evidence="8">
    <location>
        <begin position="7"/>
        <end position="34"/>
    </location>
</feature>
<dbReference type="Proteomes" id="UP000033483">
    <property type="component" value="Unassembled WGS sequence"/>
</dbReference>
<gene>
    <name evidence="9" type="ORF">TD95_001394</name>
</gene>
<sequence>MTDAKHNRNIEYSIRELERMIEQQERELTKLQSDAASKPQTEQTPLDTLTILADAYDDMAQSEPYLPYKESILPALIALSTTHQIAQESRSYLSTQRPSFVDAQKRLDAERSNLADQHALSTALRERISSLNTEVSARASMSTADVASEKLAELRARRRAYDADTKKLQRAFTSFIEKHLAVLLAVEELGGPVVSEMMDVDAEDLAVGFTAHGRLRKPRAEPDADVRQQRIDEIWGPAKTVERKRSGEWSEKTAAAESMKRLTEKLLNQLIKAEGNDAMAYVSVEKESAAARFLVRTKVAMFHPRDASKIRLVDFGRDLDE</sequence>
<protein>
    <submittedName>
        <fullName evidence="9">Uncharacterized protein</fullName>
    </submittedName>
</protein>
<evidence type="ECO:0000313" key="9">
    <source>
        <dbReference type="EMBL" id="KKA26384.1"/>
    </source>
</evidence>
<accession>A0A0F4Z752</accession>
<proteinExistence type="inferred from homology"/>
<keyword evidence="10" id="KW-1185">Reference proteome</keyword>
<evidence type="ECO:0000256" key="4">
    <source>
        <dbReference type="ARBA" id="ARBA00022454"/>
    </source>
</evidence>
<comment type="similarity">
    <text evidence="3">Belongs to the CENP-K/MCM22 family.</text>
</comment>
<evidence type="ECO:0000313" key="10">
    <source>
        <dbReference type="Proteomes" id="UP000033483"/>
    </source>
</evidence>
<feature type="coiled-coil region" evidence="8">
    <location>
        <begin position="144"/>
        <end position="171"/>
    </location>
</feature>
<organism evidence="9 10">
    <name type="scientific">Thielaviopsis punctulata</name>
    <dbReference type="NCBI Taxonomy" id="72032"/>
    <lineage>
        <taxon>Eukaryota</taxon>
        <taxon>Fungi</taxon>
        <taxon>Dikarya</taxon>
        <taxon>Ascomycota</taxon>
        <taxon>Pezizomycotina</taxon>
        <taxon>Sordariomycetes</taxon>
        <taxon>Hypocreomycetidae</taxon>
        <taxon>Microascales</taxon>
        <taxon>Ceratocystidaceae</taxon>
        <taxon>Thielaviopsis</taxon>
    </lineage>
</organism>
<evidence type="ECO:0000256" key="2">
    <source>
        <dbReference type="ARBA" id="ARBA00004584"/>
    </source>
</evidence>
<dbReference type="GO" id="GO:0000775">
    <property type="term" value="C:chromosome, centromeric region"/>
    <property type="evidence" value="ECO:0007669"/>
    <property type="project" value="UniProtKB-SubCell"/>
</dbReference>
<keyword evidence="7" id="KW-0137">Centromere</keyword>
<name>A0A0F4Z752_9PEZI</name>
<dbReference type="OrthoDB" id="9445768at2759"/>
<evidence type="ECO:0000256" key="6">
    <source>
        <dbReference type="ARBA" id="ARBA00023242"/>
    </source>
</evidence>
<evidence type="ECO:0000256" key="3">
    <source>
        <dbReference type="ARBA" id="ARBA00005795"/>
    </source>
</evidence>
<evidence type="ECO:0000256" key="7">
    <source>
        <dbReference type="ARBA" id="ARBA00023328"/>
    </source>
</evidence>
<dbReference type="AlphaFoldDB" id="A0A0F4Z752"/>
<reference evidence="9 10" key="1">
    <citation type="submission" date="2015-03" db="EMBL/GenBank/DDBJ databases">
        <authorList>
            <person name="Radwan O."/>
            <person name="Al-Naeli F.A."/>
            <person name="Rendon G.A."/>
            <person name="Fields C."/>
        </authorList>
    </citation>
    <scope>NUCLEOTIDE SEQUENCE [LARGE SCALE GENOMIC DNA]</scope>
    <source>
        <strain evidence="9">CR-DP1</strain>
    </source>
</reference>
<comment type="caution">
    <text evidence="9">The sequence shown here is derived from an EMBL/GenBank/DDBJ whole genome shotgun (WGS) entry which is preliminary data.</text>
</comment>
<evidence type="ECO:0000256" key="5">
    <source>
        <dbReference type="ARBA" id="ARBA00023054"/>
    </source>
</evidence>
<evidence type="ECO:0000256" key="8">
    <source>
        <dbReference type="SAM" id="Coils"/>
    </source>
</evidence>